<dbReference type="PANTHER" id="PTHR33110:SF134">
    <property type="entry name" value="OS09G0565350 PROTEIN"/>
    <property type="match status" value="1"/>
</dbReference>
<evidence type="ECO:0000313" key="2">
    <source>
        <dbReference type="EMBL" id="TVU16748.1"/>
    </source>
</evidence>
<dbReference type="OrthoDB" id="694843at2759"/>
<dbReference type="InterPro" id="IPR005174">
    <property type="entry name" value="KIB1-4_b-propeller"/>
</dbReference>
<comment type="caution">
    <text evidence="2">The sequence shown here is derived from an EMBL/GenBank/DDBJ whole genome shotgun (WGS) entry which is preliminary data.</text>
</comment>
<keyword evidence="3" id="KW-1185">Reference proteome</keyword>
<dbReference type="AlphaFoldDB" id="A0A5J9U0Q1"/>
<dbReference type="Pfam" id="PF03478">
    <property type="entry name" value="Beta-prop_KIB1-4"/>
    <property type="match status" value="1"/>
</dbReference>
<dbReference type="PANTHER" id="PTHR33110">
    <property type="entry name" value="F-BOX/KELCH-REPEAT PROTEIN-RELATED"/>
    <property type="match status" value="1"/>
</dbReference>
<dbReference type="Proteomes" id="UP000324897">
    <property type="component" value="Unassembled WGS sequence"/>
</dbReference>
<feature type="non-terminal residue" evidence="2">
    <location>
        <position position="1"/>
    </location>
</feature>
<evidence type="ECO:0000259" key="1">
    <source>
        <dbReference type="Pfam" id="PF03478"/>
    </source>
</evidence>
<proteinExistence type="predicted"/>
<dbReference type="EMBL" id="RWGY01000030">
    <property type="protein sequence ID" value="TVU16748.1"/>
    <property type="molecule type" value="Genomic_DNA"/>
</dbReference>
<accession>A0A5J9U0Q1</accession>
<reference evidence="2 3" key="1">
    <citation type="journal article" date="2019" name="Sci. Rep.">
        <title>A high-quality genome of Eragrostis curvula grass provides insights into Poaceae evolution and supports new strategies to enhance forage quality.</title>
        <authorList>
            <person name="Carballo J."/>
            <person name="Santos B.A.C.M."/>
            <person name="Zappacosta D."/>
            <person name="Garbus I."/>
            <person name="Selva J.P."/>
            <person name="Gallo C.A."/>
            <person name="Diaz A."/>
            <person name="Albertini E."/>
            <person name="Caccamo M."/>
            <person name="Echenique V."/>
        </authorList>
    </citation>
    <scope>NUCLEOTIDE SEQUENCE [LARGE SCALE GENOMIC DNA]</scope>
    <source>
        <strain evidence="3">cv. Victoria</strain>
        <tissue evidence="2">Leaf</tissue>
    </source>
</reference>
<feature type="domain" description="KIB1-4 beta-propeller" evidence="1">
    <location>
        <begin position="164"/>
        <end position="266"/>
    </location>
</feature>
<dbReference type="Gramene" id="TVU16748">
    <property type="protein sequence ID" value="TVU16748"/>
    <property type="gene ID" value="EJB05_36900"/>
</dbReference>
<organism evidence="2 3">
    <name type="scientific">Eragrostis curvula</name>
    <name type="common">weeping love grass</name>
    <dbReference type="NCBI Taxonomy" id="38414"/>
    <lineage>
        <taxon>Eukaryota</taxon>
        <taxon>Viridiplantae</taxon>
        <taxon>Streptophyta</taxon>
        <taxon>Embryophyta</taxon>
        <taxon>Tracheophyta</taxon>
        <taxon>Spermatophyta</taxon>
        <taxon>Magnoliopsida</taxon>
        <taxon>Liliopsida</taxon>
        <taxon>Poales</taxon>
        <taxon>Poaceae</taxon>
        <taxon>PACMAD clade</taxon>
        <taxon>Chloridoideae</taxon>
        <taxon>Eragrostideae</taxon>
        <taxon>Eragrostidinae</taxon>
        <taxon>Eragrostis</taxon>
    </lineage>
</organism>
<sequence length="328" mass="37208">TTRKWTGLHGTIIAIDFVRLHIAIDFVRFHAVCKHWRSSLPPALSHHLFLPWLLSPRVANGDRRARCVFSSKSSSSGHATTYTVRDEDRKWVINADNGAVHWLVTDSRKSCVLVDPFTGSAVTDLLPRNPDDWKPWVKCAVNVAGEDGLGNGIWMGLDHKDGKKFHSTYLVESRGEILWVFVQVKSASYNYDDVDTLVSALSVSIYALQEAEGGEQPQWVKRECRSLADRVLFLGPVRSFAVDAARLGVSSGYAYFIDRRQLYVYDGTLRKPTPERSRVFKYSFLDGKSEFVEELPPQWNRKAFMWVSPRPAIATKKGMPDVREMLSF</sequence>
<evidence type="ECO:0000313" key="3">
    <source>
        <dbReference type="Proteomes" id="UP000324897"/>
    </source>
</evidence>
<name>A0A5J9U0Q1_9POAL</name>
<gene>
    <name evidence="2" type="ORF">EJB05_36900</name>
</gene>
<protein>
    <recommendedName>
        <fullName evidence="1">KIB1-4 beta-propeller domain-containing protein</fullName>
    </recommendedName>
</protein>